<name>B7KA00_GLOC7</name>
<dbReference type="KEGG" id="cyc:PCC7424_2953"/>
<dbReference type="AlphaFoldDB" id="B7KA00"/>
<dbReference type="RefSeq" id="WP_015954954.1">
    <property type="nucleotide sequence ID" value="NC_011729.1"/>
</dbReference>
<dbReference type="Pfam" id="PF13399">
    <property type="entry name" value="LytR_C"/>
    <property type="match status" value="1"/>
</dbReference>
<feature type="compositionally biased region" description="Low complexity" evidence="2">
    <location>
        <begin position="20"/>
        <end position="33"/>
    </location>
</feature>
<dbReference type="Proteomes" id="UP000002384">
    <property type="component" value="Chromosome"/>
</dbReference>
<dbReference type="eggNOG" id="COG1316">
    <property type="taxonomic scope" value="Bacteria"/>
</dbReference>
<evidence type="ECO:0000313" key="6">
    <source>
        <dbReference type="EMBL" id="ACK71356.1"/>
    </source>
</evidence>
<reference evidence="7" key="1">
    <citation type="journal article" date="2011" name="MBio">
        <title>Novel metabolic attributes of the genus Cyanothece, comprising a group of unicellular nitrogen-fixing Cyanobacteria.</title>
        <authorList>
            <person name="Bandyopadhyay A."/>
            <person name="Elvitigala T."/>
            <person name="Welsh E."/>
            <person name="Stockel J."/>
            <person name="Liberton M."/>
            <person name="Min H."/>
            <person name="Sherman L.A."/>
            <person name="Pakrasi H.B."/>
        </authorList>
    </citation>
    <scope>NUCLEOTIDE SEQUENCE [LARGE SCALE GENOMIC DNA]</scope>
    <source>
        <strain evidence="7">PCC 7424</strain>
    </source>
</reference>
<dbReference type="InterPro" id="IPR004474">
    <property type="entry name" value="LytR_CpsA_psr"/>
</dbReference>
<keyword evidence="3" id="KW-0472">Membrane</keyword>
<comment type="similarity">
    <text evidence="1">Belongs to the LytR/CpsA/Psr (LCP) family.</text>
</comment>
<feature type="domain" description="LytR/CpsA/Psr regulator C-terminal" evidence="5">
    <location>
        <begin position="396"/>
        <end position="482"/>
    </location>
</feature>
<evidence type="ECO:0000256" key="3">
    <source>
        <dbReference type="SAM" id="Phobius"/>
    </source>
</evidence>
<accession>B7KA00</accession>
<evidence type="ECO:0000256" key="2">
    <source>
        <dbReference type="SAM" id="MobiDB-lite"/>
    </source>
</evidence>
<dbReference type="PANTHER" id="PTHR33392">
    <property type="entry name" value="POLYISOPRENYL-TEICHOIC ACID--PEPTIDOGLYCAN TEICHOIC ACID TRANSFERASE TAGU"/>
    <property type="match status" value="1"/>
</dbReference>
<dbReference type="InterPro" id="IPR027381">
    <property type="entry name" value="LytR/CpsA/Psr_C"/>
</dbReference>
<keyword evidence="7" id="KW-1185">Reference proteome</keyword>
<feature type="compositionally biased region" description="Polar residues" evidence="2">
    <location>
        <begin position="34"/>
        <end position="46"/>
    </location>
</feature>
<evidence type="ECO:0000259" key="5">
    <source>
        <dbReference type="Pfam" id="PF13399"/>
    </source>
</evidence>
<feature type="transmembrane region" description="Helical" evidence="3">
    <location>
        <begin position="59"/>
        <end position="82"/>
    </location>
</feature>
<dbReference type="EMBL" id="CP001291">
    <property type="protein sequence ID" value="ACK71356.1"/>
    <property type="molecule type" value="Genomic_DNA"/>
</dbReference>
<proteinExistence type="inferred from homology"/>
<keyword evidence="3" id="KW-1133">Transmembrane helix</keyword>
<evidence type="ECO:0000313" key="7">
    <source>
        <dbReference type="Proteomes" id="UP000002384"/>
    </source>
</evidence>
<feature type="domain" description="Cell envelope-related transcriptional attenuator" evidence="4">
    <location>
        <begin position="148"/>
        <end position="295"/>
    </location>
</feature>
<evidence type="ECO:0000256" key="1">
    <source>
        <dbReference type="ARBA" id="ARBA00006068"/>
    </source>
</evidence>
<keyword evidence="3" id="KW-0812">Transmembrane</keyword>
<sequence>MANSVEKFSQNGKAQTKQPYSSYSYTIDDSSSSHPGNGHQTLSKPSRNAKKLSPFYKGLLWGATFSLTAAISAMIGASVALVSPLSLKLPPLLQKVGFTVGNPPSQPNPQGLDSLLQYRISRPVNILVMGIDRVPDAQKHSVEVFSGRSDTLLLLRFDPSDHSVRMLSIPRDSRVEIPGIGFSKINDANVQGGPALAARVISKTLNDVPIDRYVRVTTDAFVELVDLVGGVEVFVPQPMSYQDKTQNLNINLQAGWQTLTGDQAEQFARFRSDQYGDIGRVQRQQVLLKALQKRLFSPAIIPRIPQAMQILQQYIDTNLSLEEMLALANFGRELKRENIKMVMLPGRFSQENEYEEHKSYWIIYPNQRNQIMQNYFGVESSSQTLPLSTSTRLNNRIRIAIQNASDDPRLANQVVEYLAKENFHNVYIMRESTQLLRYTEIVVQKGDLTAAETLKSFLGIGRVEASSTGDLDSDLTLRIGLDAKQLLVNDQSFNDSSTTVGE</sequence>
<evidence type="ECO:0000259" key="4">
    <source>
        <dbReference type="Pfam" id="PF03816"/>
    </source>
</evidence>
<gene>
    <name evidence="6" type="ordered locus">PCC7424_2953</name>
</gene>
<dbReference type="STRING" id="65393.PCC7424_2953"/>
<dbReference type="Gene3D" id="3.40.630.190">
    <property type="entry name" value="LCP protein"/>
    <property type="match status" value="1"/>
</dbReference>
<feature type="compositionally biased region" description="Polar residues" evidence="2">
    <location>
        <begin position="1"/>
        <end position="19"/>
    </location>
</feature>
<dbReference type="Pfam" id="PF03816">
    <property type="entry name" value="LytR_cpsA_psr"/>
    <property type="match status" value="1"/>
</dbReference>
<organism evidence="6 7">
    <name type="scientific">Gloeothece citriformis (strain PCC 7424)</name>
    <name type="common">Cyanothece sp. (strain PCC 7424)</name>
    <dbReference type="NCBI Taxonomy" id="65393"/>
    <lineage>
        <taxon>Bacteria</taxon>
        <taxon>Bacillati</taxon>
        <taxon>Cyanobacteriota</taxon>
        <taxon>Cyanophyceae</taxon>
        <taxon>Oscillatoriophycideae</taxon>
        <taxon>Chroococcales</taxon>
        <taxon>Aphanothecaceae</taxon>
        <taxon>Gloeothece</taxon>
        <taxon>Gloeothece citriformis</taxon>
    </lineage>
</organism>
<dbReference type="NCBIfam" id="TIGR00350">
    <property type="entry name" value="lytR_cpsA_psr"/>
    <property type="match status" value="1"/>
</dbReference>
<dbReference type="HOGENOM" id="CLU_016455_5_1_3"/>
<dbReference type="PANTHER" id="PTHR33392:SF6">
    <property type="entry name" value="POLYISOPRENYL-TEICHOIC ACID--PEPTIDOGLYCAN TEICHOIC ACID TRANSFERASE TAGU"/>
    <property type="match status" value="1"/>
</dbReference>
<protein>
    <submittedName>
        <fullName evidence="6">Cell envelope-related transcriptional attenuator</fullName>
    </submittedName>
</protein>
<dbReference type="InterPro" id="IPR050922">
    <property type="entry name" value="LytR/CpsA/Psr_CW_biosynth"/>
</dbReference>
<dbReference type="OrthoDB" id="305468at2"/>
<feature type="region of interest" description="Disordered" evidence="2">
    <location>
        <begin position="1"/>
        <end position="47"/>
    </location>
</feature>